<evidence type="ECO:0008006" key="5">
    <source>
        <dbReference type="Google" id="ProtNLM"/>
    </source>
</evidence>
<dbReference type="STRING" id="1384459.GL4_3105"/>
<gene>
    <name evidence="3" type="ORF">GL4_3105</name>
</gene>
<feature type="region of interest" description="Disordered" evidence="1">
    <location>
        <begin position="62"/>
        <end position="83"/>
    </location>
</feature>
<sequence length="137" mass="13745">MHMAEFRTIVTALIVCALAVLPATSASAAMRMAATMGSPASVEHDGGEPASMHGDCENHAAMASVETDAASAPTADDRGRCPDSGCSKCLCLGLAVTGVLSIGPATPSFAFAAIPTGWATPSLQAPAIRLPSPPPRV</sequence>
<protein>
    <recommendedName>
        <fullName evidence="5">CopL family metal-binding regulatory protein</fullName>
    </recommendedName>
</protein>
<dbReference type="EMBL" id="AP014648">
    <property type="protein sequence ID" value="BAQ18537.1"/>
    <property type="molecule type" value="Genomic_DNA"/>
</dbReference>
<evidence type="ECO:0000313" key="4">
    <source>
        <dbReference type="Proteomes" id="UP000031643"/>
    </source>
</evidence>
<name>A0A0A8K7L2_9HYPH</name>
<keyword evidence="2" id="KW-0732">Signal</keyword>
<dbReference type="KEGG" id="mcg:GL4_3105"/>
<evidence type="ECO:0000256" key="2">
    <source>
        <dbReference type="SAM" id="SignalP"/>
    </source>
</evidence>
<keyword evidence="4" id="KW-1185">Reference proteome</keyword>
<dbReference type="AlphaFoldDB" id="A0A0A8K7L2"/>
<dbReference type="Proteomes" id="UP000031643">
    <property type="component" value="Chromosome"/>
</dbReference>
<reference evidence="3 4" key="1">
    <citation type="submission" date="2014-09" db="EMBL/GenBank/DDBJ databases">
        <title>Genome sequencing of Methyloceanibacter caenitepidi Gela4.</title>
        <authorList>
            <person name="Takeuchi M."/>
            <person name="Susumu S."/>
            <person name="Kamagata Y."/>
            <person name="Oshima K."/>
            <person name="Hattori M."/>
            <person name="Iwasaki W."/>
        </authorList>
    </citation>
    <scope>NUCLEOTIDE SEQUENCE [LARGE SCALE GENOMIC DNA]</scope>
    <source>
        <strain evidence="3 4">Gela4</strain>
    </source>
</reference>
<proteinExistence type="predicted"/>
<accession>A0A0A8K7L2</accession>
<feature type="signal peptide" evidence="2">
    <location>
        <begin position="1"/>
        <end position="28"/>
    </location>
</feature>
<dbReference type="HOGENOM" id="CLU_1862825_0_0_5"/>
<evidence type="ECO:0000313" key="3">
    <source>
        <dbReference type="EMBL" id="BAQ18537.1"/>
    </source>
</evidence>
<feature type="chain" id="PRO_5002038972" description="CopL family metal-binding regulatory protein" evidence="2">
    <location>
        <begin position="29"/>
        <end position="137"/>
    </location>
</feature>
<evidence type="ECO:0000256" key="1">
    <source>
        <dbReference type="SAM" id="MobiDB-lite"/>
    </source>
</evidence>
<organism evidence="3 4">
    <name type="scientific">Methyloceanibacter caenitepidi</name>
    <dbReference type="NCBI Taxonomy" id="1384459"/>
    <lineage>
        <taxon>Bacteria</taxon>
        <taxon>Pseudomonadati</taxon>
        <taxon>Pseudomonadota</taxon>
        <taxon>Alphaproteobacteria</taxon>
        <taxon>Hyphomicrobiales</taxon>
        <taxon>Hyphomicrobiaceae</taxon>
        <taxon>Methyloceanibacter</taxon>
    </lineage>
</organism>